<dbReference type="Gene3D" id="2.120.10.80">
    <property type="entry name" value="Kelch-type beta propeller"/>
    <property type="match status" value="2"/>
</dbReference>
<dbReference type="PANTHER" id="PTHR46093:SF18">
    <property type="entry name" value="FIBRONECTIN TYPE-III DOMAIN-CONTAINING PROTEIN"/>
    <property type="match status" value="1"/>
</dbReference>
<evidence type="ECO:0000313" key="4">
    <source>
        <dbReference type="EMBL" id="KAJ5070577.1"/>
    </source>
</evidence>
<dbReference type="Proteomes" id="UP001149090">
    <property type="component" value="Unassembled WGS sequence"/>
</dbReference>
<dbReference type="Pfam" id="PF01344">
    <property type="entry name" value="Kelch_1"/>
    <property type="match status" value="1"/>
</dbReference>
<gene>
    <name evidence="4" type="ORF">M0811_10846</name>
</gene>
<sequence>MELKVEIKQNPNTKNHPGAKYGQCMGIYKENIYIFGGVTMQGYDNRISAYNMKKDEWIELTEQNTEERPTPRSGHMGTYHDEKMYIFGGLHRHLFFNDLYCFDMNKHSWKKMETKGEAPETRSRFGFTYFDSKLFIFGGFHETNYVNTLYSLDLLTSTWSKCETSGDTFVEKGGFSTALAETMARLYLFGGVRFRQHDNDLFELDLKMYSIKKIICNGNVQPCPRRNHSAIVYDQRMFVFGGKTQDDVPLNDIFMFDFKSLTWTEIIYDSSSVVPRVGFAMDIDKRFNCWIYGGYNYTFLDDLVCFSFPNIFNDSLFIDLKSLFIRQELTNENIISKEGSNIGFHYVLVHHRLKSHLIRTNKSSSKSQIEKLKLTSRNYDESVLKCFLVYLYSAIVDLKILRNSLQSLQQLEALARKFHCDPLVEYLEFQTFQNNLFEFLIQDLKELKNQEETKDFTIKIPNENKHIRVHSLILLARSELYRGMLISVNDESKSAPDFSGRSFKSIKKIVKYFYTGKIKGLTTQIREELEDASDYYGFSDSLKLD</sequence>
<keyword evidence="1" id="KW-0880">Kelch repeat</keyword>
<protein>
    <recommendedName>
        <fullName evidence="3">BTB domain-containing protein</fullName>
    </recommendedName>
</protein>
<dbReference type="PROSITE" id="PS50097">
    <property type="entry name" value="BTB"/>
    <property type="match status" value="1"/>
</dbReference>
<evidence type="ECO:0000313" key="5">
    <source>
        <dbReference type="Proteomes" id="UP001149090"/>
    </source>
</evidence>
<dbReference type="AlphaFoldDB" id="A0A9Q0LCY0"/>
<dbReference type="InterPro" id="IPR015915">
    <property type="entry name" value="Kelch-typ_b-propeller"/>
</dbReference>
<dbReference type="SUPFAM" id="SSF117281">
    <property type="entry name" value="Kelch motif"/>
    <property type="match status" value="2"/>
</dbReference>
<dbReference type="InterPro" id="IPR011333">
    <property type="entry name" value="SKP1/BTB/POZ_sf"/>
</dbReference>
<dbReference type="InterPro" id="IPR000210">
    <property type="entry name" value="BTB/POZ_dom"/>
</dbReference>
<feature type="domain" description="BTB" evidence="3">
    <location>
        <begin position="454"/>
        <end position="518"/>
    </location>
</feature>
<dbReference type="Gene3D" id="3.30.710.10">
    <property type="entry name" value="Potassium Channel Kv1.1, Chain A"/>
    <property type="match status" value="1"/>
</dbReference>
<organism evidence="4 5">
    <name type="scientific">Anaeramoeba ignava</name>
    <name type="common">Anaerobic marine amoeba</name>
    <dbReference type="NCBI Taxonomy" id="1746090"/>
    <lineage>
        <taxon>Eukaryota</taxon>
        <taxon>Metamonada</taxon>
        <taxon>Anaeramoebidae</taxon>
        <taxon>Anaeramoeba</taxon>
    </lineage>
</organism>
<evidence type="ECO:0000259" key="3">
    <source>
        <dbReference type="PROSITE" id="PS50097"/>
    </source>
</evidence>
<dbReference type="CDD" id="cd18186">
    <property type="entry name" value="BTB_POZ_ZBTB_KLHL-like"/>
    <property type="match status" value="1"/>
</dbReference>
<dbReference type="SUPFAM" id="SSF54695">
    <property type="entry name" value="POZ domain"/>
    <property type="match status" value="1"/>
</dbReference>
<dbReference type="Pfam" id="PF00651">
    <property type="entry name" value="BTB"/>
    <property type="match status" value="1"/>
</dbReference>
<reference evidence="4" key="1">
    <citation type="submission" date="2022-10" db="EMBL/GenBank/DDBJ databases">
        <title>Novel sulphate-reducing endosymbionts in the free-living metamonad Anaeramoeba.</title>
        <authorList>
            <person name="Jerlstrom-Hultqvist J."/>
            <person name="Cepicka I."/>
            <person name="Gallot-Lavallee L."/>
            <person name="Salas-Leiva D."/>
            <person name="Curtis B.A."/>
            <person name="Zahonova K."/>
            <person name="Pipaliya S."/>
            <person name="Dacks J."/>
            <person name="Roger A.J."/>
        </authorList>
    </citation>
    <scope>NUCLEOTIDE SEQUENCE</scope>
    <source>
        <strain evidence="4">BMAN</strain>
    </source>
</reference>
<evidence type="ECO:0000256" key="2">
    <source>
        <dbReference type="ARBA" id="ARBA00022737"/>
    </source>
</evidence>
<proteinExistence type="predicted"/>
<dbReference type="PANTHER" id="PTHR46093">
    <property type="entry name" value="ACYL-COA-BINDING DOMAIN-CONTAINING PROTEIN 5"/>
    <property type="match status" value="1"/>
</dbReference>
<comment type="caution">
    <text evidence="4">The sequence shown here is derived from an EMBL/GenBank/DDBJ whole genome shotgun (WGS) entry which is preliminary data.</text>
</comment>
<name>A0A9Q0LCY0_ANAIG</name>
<keyword evidence="2" id="KW-0677">Repeat</keyword>
<evidence type="ECO:0000256" key="1">
    <source>
        <dbReference type="ARBA" id="ARBA00022441"/>
    </source>
</evidence>
<accession>A0A9Q0LCY0</accession>
<dbReference type="InterPro" id="IPR006652">
    <property type="entry name" value="Kelch_1"/>
</dbReference>
<dbReference type="Pfam" id="PF24681">
    <property type="entry name" value="Kelch_KLHDC2_KLHL20_DRC7"/>
    <property type="match status" value="1"/>
</dbReference>
<dbReference type="OrthoDB" id="10251809at2759"/>
<keyword evidence="5" id="KW-1185">Reference proteome</keyword>
<dbReference type="EMBL" id="JAPDFW010000094">
    <property type="protein sequence ID" value="KAJ5070577.1"/>
    <property type="molecule type" value="Genomic_DNA"/>
</dbReference>